<sequence length="146" mass="15114">MLGVRDLDGGVAEQAAAQREIAVRRHEQRQQPFHRGQVGALEGQLVAEDLVVLETPQAGLDQLVLGAEVLVERALGDVGRLGELGEPGRVDAVAVEEVGCGLEDPLPRAGSSTRSSPSHNPSADLFLGVAHPGGGNLSPFTASARG</sequence>
<comment type="caution">
    <text evidence="2">The sequence shown here is derived from an EMBL/GenBank/DDBJ whole genome shotgun (WGS) entry which is preliminary data.</text>
</comment>
<organism evidence="2 3">
    <name type="scientific">Winogradskya consettensis</name>
    <dbReference type="NCBI Taxonomy" id="113560"/>
    <lineage>
        <taxon>Bacteria</taxon>
        <taxon>Bacillati</taxon>
        <taxon>Actinomycetota</taxon>
        <taxon>Actinomycetes</taxon>
        <taxon>Micromonosporales</taxon>
        <taxon>Micromonosporaceae</taxon>
        <taxon>Winogradskya</taxon>
    </lineage>
</organism>
<proteinExistence type="predicted"/>
<evidence type="ECO:0000256" key="1">
    <source>
        <dbReference type="SAM" id="MobiDB-lite"/>
    </source>
</evidence>
<dbReference type="Proteomes" id="UP000680865">
    <property type="component" value="Unassembled WGS sequence"/>
</dbReference>
<keyword evidence="3" id="KW-1185">Reference proteome</keyword>
<accession>A0A919SRU9</accession>
<reference evidence="2" key="1">
    <citation type="submission" date="2021-03" db="EMBL/GenBank/DDBJ databases">
        <title>Whole genome shotgun sequence of Actinoplanes consettensis NBRC 14913.</title>
        <authorList>
            <person name="Komaki H."/>
            <person name="Tamura T."/>
        </authorList>
    </citation>
    <scope>NUCLEOTIDE SEQUENCE</scope>
    <source>
        <strain evidence="2">NBRC 14913</strain>
    </source>
</reference>
<feature type="region of interest" description="Disordered" evidence="1">
    <location>
        <begin position="104"/>
        <end position="146"/>
    </location>
</feature>
<gene>
    <name evidence="2" type="ORF">Aco04nite_50390</name>
</gene>
<dbReference type="EMBL" id="BOQP01000027">
    <property type="protein sequence ID" value="GIM76431.1"/>
    <property type="molecule type" value="Genomic_DNA"/>
</dbReference>
<name>A0A919SRU9_9ACTN</name>
<evidence type="ECO:0000313" key="3">
    <source>
        <dbReference type="Proteomes" id="UP000680865"/>
    </source>
</evidence>
<evidence type="ECO:0000313" key="2">
    <source>
        <dbReference type="EMBL" id="GIM76431.1"/>
    </source>
</evidence>
<feature type="compositionally biased region" description="Low complexity" evidence="1">
    <location>
        <begin position="111"/>
        <end position="122"/>
    </location>
</feature>
<protein>
    <submittedName>
        <fullName evidence="2">Uncharacterized protein</fullName>
    </submittedName>
</protein>
<dbReference type="AlphaFoldDB" id="A0A919SRU9"/>